<dbReference type="EMBL" id="MCFJ01000005">
    <property type="protein sequence ID" value="ORY66408.1"/>
    <property type="molecule type" value="Genomic_DNA"/>
</dbReference>
<name>A0A1Y2E4C0_9PEZI</name>
<evidence type="ECO:0000259" key="7">
    <source>
        <dbReference type="Pfam" id="PF01494"/>
    </source>
</evidence>
<dbReference type="AlphaFoldDB" id="A0A1Y2E4C0"/>
<dbReference type="PRINTS" id="PR00420">
    <property type="entry name" value="RNGMNOXGNASE"/>
</dbReference>
<proteinExistence type="inferred from homology"/>
<dbReference type="GO" id="GO:0004497">
    <property type="term" value="F:monooxygenase activity"/>
    <property type="evidence" value="ECO:0007669"/>
    <property type="project" value="UniProtKB-KW"/>
</dbReference>
<evidence type="ECO:0000313" key="9">
    <source>
        <dbReference type="Proteomes" id="UP000193689"/>
    </source>
</evidence>
<comment type="similarity">
    <text evidence="2">Belongs to the paxM FAD-dependent monooxygenase family.</text>
</comment>
<dbReference type="InterPro" id="IPR002938">
    <property type="entry name" value="FAD-bd"/>
</dbReference>
<evidence type="ECO:0000256" key="6">
    <source>
        <dbReference type="ARBA" id="ARBA00023033"/>
    </source>
</evidence>
<dbReference type="STRING" id="1141098.A0A1Y2E4C0"/>
<evidence type="ECO:0000256" key="1">
    <source>
        <dbReference type="ARBA" id="ARBA00005179"/>
    </source>
</evidence>
<evidence type="ECO:0000256" key="5">
    <source>
        <dbReference type="ARBA" id="ARBA00023002"/>
    </source>
</evidence>
<dbReference type="InterPro" id="IPR050493">
    <property type="entry name" value="FAD-dep_Monooxygenase_BioMet"/>
</dbReference>
<dbReference type="InterPro" id="IPR010451">
    <property type="entry name" value="Acetoacetate_decarboxylase"/>
</dbReference>
<dbReference type="PANTHER" id="PTHR13789:SF261">
    <property type="entry name" value="HYDROXYLASE, PUTATIVE (AFU_ORTHOLOGUE AFUA_7G00590)-RELATED"/>
    <property type="match status" value="1"/>
</dbReference>
<dbReference type="SUPFAM" id="SSF54373">
    <property type="entry name" value="FAD-linked reductases, C-terminal domain"/>
    <property type="match status" value="1"/>
</dbReference>
<dbReference type="OrthoDB" id="1047367at2759"/>
<dbReference type="SUPFAM" id="SSF51905">
    <property type="entry name" value="FAD/NAD(P)-binding domain"/>
    <property type="match status" value="1"/>
</dbReference>
<feature type="domain" description="FAD-binding" evidence="7">
    <location>
        <begin position="26"/>
        <end position="382"/>
    </location>
</feature>
<dbReference type="InterPro" id="IPR036188">
    <property type="entry name" value="FAD/NAD-bd_sf"/>
</dbReference>
<comment type="caution">
    <text evidence="8">The sequence shown here is derived from an EMBL/GenBank/DDBJ whole genome shotgun (WGS) entry which is preliminary data.</text>
</comment>
<dbReference type="GO" id="GO:0071949">
    <property type="term" value="F:FAD binding"/>
    <property type="evidence" value="ECO:0007669"/>
    <property type="project" value="InterPro"/>
</dbReference>
<reference evidence="8 9" key="1">
    <citation type="submission" date="2016-07" db="EMBL/GenBank/DDBJ databases">
        <title>Pervasive Adenine N6-methylation of Active Genes in Fungi.</title>
        <authorList>
            <consortium name="DOE Joint Genome Institute"/>
            <person name="Mondo S.J."/>
            <person name="Dannebaum R.O."/>
            <person name="Kuo R.C."/>
            <person name="Labutti K."/>
            <person name="Haridas S."/>
            <person name="Kuo A."/>
            <person name="Salamov A."/>
            <person name="Ahrendt S.R."/>
            <person name="Lipzen A."/>
            <person name="Sullivan W."/>
            <person name="Andreopoulos W.B."/>
            <person name="Clum A."/>
            <person name="Lindquist E."/>
            <person name="Daum C."/>
            <person name="Ramamoorthy G.K."/>
            <person name="Gryganskyi A."/>
            <person name="Culley D."/>
            <person name="Magnuson J.K."/>
            <person name="James T.Y."/>
            <person name="O'Malley M.A."/>
            <person name="Stajich J.E."/>
            <person name="Spatafora J.W."/>
            <person name="Visel A."/>
            <person name="Grigoriev I.V."/>
        </authorList>
    </citation>
    <scope>NUCLEOTIDE SEQUENCE [LARGE SCALE GENOMIC DNA]</scope>
    <source>
        <strain evidence="8 9">CBS 129021</strain>
    </source>
</reference>
<dbReference type="Gene3D" id="2.40.400.10">
    <property type="entry name" value="Acetoacetate decarboxylase-like"/>
    <property type="match status" value="1"/>
</dbReference>
<evidence type="ECO:0000313" key="8">
    <source>
        <dbReference type="EMBL" id="ORY66408.1"/>
    </source>
</evidence>
<accession>A0A1Y2E4C0</accession>
<evidence type="ECO:0000256" key="4">
    <source>
        <dbReference type="ARBA" id="ARBA00022827"/>
    </source>
</evidence>
<keyword evidence="3" id="KW-0285">Flavoprotein</keyword>
<sequence>MALREVPTTNGVAPSALIHDYPNPFKIVIVGAGIGGLSAAIALRRQGHKVDLYEQSKFSSETGAAVHLAPNANGILRRWGVFAERFGAVEMKRLVELAPGGGIVRDVDLTVTNKMWQHPWQLVHRVALHEKLRDVATTQNAPGSPATLKTSSKVVDIDAEAGKVTLEDGTSITADIIVGADGIYSRTRKFVHDEKLFPSGKAAFRFLLDRKVALADPVTAPLVEKLDTLTMWYGSDRRMVMYPCNDNKTLNFVLIHPDTETHAKSSDGWNKQGSLEQILKIYEDFEPAVKKLISKVDPMELKVWQLLDMEKLPSWTKGKLCLIGDAAHPFMPHQGQGAGQAMEDAAALATVLPKGTAPSDIPERLKLYEKVRYDRAHTVQEFSRQAGRDWVNGKPQIEMTTYTSFNFGHDEIDNSANVFKRWLWSQKKNMYWRMPIGFGPFPGPRQDAFGRPRAGQSERTFQTASIKFKTSRTYLESILPTESFNFKSPATVCTASISVTSLGNMSWLGGGGYDHCGLYIHGVQYTRKDGSTINGTYLPVLFESLNDPIISGRDELGMNKLYCQIDIDRTANSYRARCSWRGAEFLDLELQNLTADNPKSEAGTIGGENDYGILTYKYIPAVGEPGKADVEYACVVPHEEEAKVAPATVKSVARSDKASIRFDAGDWDTLPTLHHITSSLAGIPIYEIISAKIVQGLGVPDVSSCRRTE</sequence>
<dbReference type="SUPFAM" id="SSF160104">
    <property type="entry name" value="Acetoacetate decarboxylase-like"/>
    <property type="match status" value="1"/>
</dbReference>
<keyword evidence="4" id="KW-0274">FAD</keyword>
<dbReference type="Pfam" id="PF01494">
    <property type="entry name" value="FAD_binding_3"/>
    <property type="match status" value="1"/>
</dbReference>
<protein>
    <recommendedName>
        <fullName evidence="7">FAD-binding domain-containing protein</fullName>
    </recommendedName>
</protein>
<dbReference type="InterPro" id="IPR023375">
    <property type="entry name" value="ADC_dom_sf"/>
</dbReference>
<keyword evidence="5" id="KW-0560">Oxidoreductase</keyword>
<gene>
    <name evidence="8" type="ORF">BCR38DRAFT_484040</name>
</gene>
<dbReference type="GO" id="GO:0016829">
    <property type="term" value="F:lyase activity"/>
    <property type="evidence" value="ECO:0007669"/>
    <property type="project" value="InterPro"/>
</dbReference>
<evidence type="ECO:0000256" key="3">
    <source>
        <dbReference type="ARBA" id="ARBA00022630"/>
    </source>
</evidence>
<dbReference type="RefSeq" id="XP_040717372.1">
    <property type="nucleotide sequence ID" value="XM_040863697.1"/>
</dbReference>
<keyword evidence="6" id="KW-0503">Monooxygenase</keyword>
<comment type="pathway">
    <text evidence="1">Secondary metabolite biosynthesis.</text>
</comment>
<dbReference type="GeneID" id="63779909"/>
<dbReference type="InParanoid" id="A0A1Y2E4C0"/>
<dbReference type="Pfam" id="PF06314">
    <property type="entry name" value="ADC"/>
    <property type="match status" value="1"/>
</dbReference>
<evidence type="ECO:0000256" key="2">
    <source>
        <dbReference type="ARBA" id="ARBA00007992"/>
    </source>
</evidence>
<organism evidence="8 9">
    <name type="scientific">Pseudomassariella vexata</name>
    <dbReference type="NCBI Taxonomy" id="1141098"/>
    <lineage>
        <taxon>Eukaryota</taxon>
        <taxon>Fungi</taxon>
        <taxon>Dikarya</taxon>
        <taxon>Ascomycota</taxon>
        <taxon>Pezizomycotina</taxon>
        <taxon>Sordariomycetes</taxon>
        <taxon>Xylariomycetidae</taxon>
        <taxon>Amphisphaeriales</taxon>
        <taxon>Pseudomassariaceae</taxon>
        <taxon>Pseudomassariella</taxon>
    </lineage>
</organism>
<dbReference type="PANTHER" id="PTHR13789">
    <property type="entry name" value="MONOOXYGENASE"/>
    <property type="match status" value="1"/>
</dbReference>
<dbReference type="Proteomes" id="UP000193689">
    <property type="component" value="Unassembled WGS sequence"/>
</dbReference>
<keyword evidence="9" id="KW-1185">Reference proteome</keyword>
<dbReference type="Gene3D" id="3.50.50.60">
    <property type="entry name" value="FAD/NAD(P)-binding domain"/>
    <property type="match status" value="1"/>
</dbReference>